<proteinExistence type="predicted"/>
<dbReference type="Gene3D" id="1.10.10.10">
    <property type="entry name" value="Winged helix-like DNA-binding domain superfamily/Winged helix DNA-binding domain"/>
    <property type="match status" value="1"/>
</dbReference>
<evidence type="ECO:0000256" key="4">
    <source>
        <dbReference type="SAM" id="Coils"/>
    </source>
</evidence>
<organism evidence="6 7">
    <name type="scientific">Amycolatopsis alkalitolerans</name>
    <dbReference type="NCBI Taxonomy" id="2547244"/>
    <lineage>
        <taxon>Bacteria</taxon>
        <taxon>Bacillati</taxon>
        <taxon>Actinomycetota</taxon>
        <taxon>Actinomycetes</taxon>
        <taxon>Pseudonocardiales</taxon>
        <taxon>Pseudonocardiaceae</taxon>
        <taxon>Amycolatopsis</taxon>
    </lineage>
</organism>
<dbReference type="SUPFAM" id="SSF46894">
    <property type="entry name" value="C-terminal effector domain of the bipartite response regulators"/>
    <property type="match status" value="1"/>
</dbReference>
<dbReference type="Gene3D" id="3.40.50.300">
    <property type="entry name" value="P-loop containing nucleotide triphosphate hydrolases"/>
    <property type="match status" value="1"/>
</dbReference>
<evidence type="ECO:0000256" key="3">
    <source>
        <dbReference type="ARBA" id="ARBA00023163"/>
    </source>
</evidence>
<dbReference type="InterPro" id="IPR041664">
    <property type="entry name" value="AAA_16"/>
</dbReference>
<dbReference type="InterPro" id="IPR000792">
    <property type="entry name" value="Tscrpt_reg_LuxR_C"/>
</dbReference>
<dbReference type="InterPro" id="IPR027417">
    <property type="entry name" value="P-loop_NTPase"/>
</dbReference>
<evidence type="ECO:0000259" key="5">
    <source>
        <dbReference type="PROSITE" id="PS50043"/>
    </source>
</evidence>
<comment type="caution">
    <text evidence="6">The sequence shown here is derived from an EMBL/GenBank/DDBJ whole genome shotgun (WGS) entry which is preliminary data.</text>
</comment>
<dbReference type="PANTHER" id="PTHR44688">
    <property type="entry name" value="DNA-BINDING TRANSCRIPTIONAL ACTIVATOR DEVR_DOSR"/>
    <property type="match status" value="1"/>
</dbReference>
<keyword evidence="4" id="KW-0175">Coiled coil</keyword>
<keyword evidence="3" id="KW-0804">Transcription</keyword>
<reference evidence="6 7" key="1">
    <citation type="submission" date="2019-06" db="EMBL/GenBank/DDBJ databases">
        <title>Amycolatopsis alkalitolerans sp. nov., isolated from Gastrodia elata Blume.</title>
        <authorList>
            <person name="Narsing Rao M.P."/>
            <person name="Li W.J."/>
        </authorList>
    </citation>
    <scope>NUCLEOTIDE SEQUENCE [LARGE SCALE GENOMIC DNA]</scope>
    <source>
        <strain evidence="6 7">SYSUP0005</strain>
    </source>
</reference>
<keyword evidence="1" id="KW-0805">Transcription regulation</keyword>
<dbReference type="SMART" id="SM00421">
    <property type="entry name" value="HTH_LUXR"/>
    <property type="match status" value="1"/>
</dbReference>
<keyword evidence="2" id="KW-0238">DNA-binding</keyword>
<dbReference type="CDD" id="cd06170">
    <property type="entry name" value="LuxR_C_like"/>
    <property type="match status" value="1"/>
</dbReference>
<feature type="domain" description="HTH luxR-type" evidence="5">
    <location>
        <begin position="847"/>
        <end position="912"/>
    </location>
</feature>
<dbReference type="InterPro" id="IPR016032">
    <property type="entry name" value="Sig_transdc_resp-reg_C-effctor"/>
</dbReference>
<name>A0A5C4MB59_9PSEU</name>
<dbReference type="GO" id="GO:0006355">
    <property type="term" value="P:regulation of DNA-templated transcription"/>
    <property type="evidence" value="ECO:0007669"/>
    <property type="project" value="InterPro"/>
</dbReference>
<dbReference type="InterPro" id="IPR059106">
    <property type="entry name" value="WHD_MalT"/>
</dbReference>
<dbReference type="PANTHER" id="PTHR44688:SF16">
    <property type="entry name" value="DNA-BINDING TRANSCRIPTIONAL ACTIVATOR DEVR_DOSR"/>
    <property type="match status" value="1"/>
</dbReference>
<dbReference type="InterPro" id="IPR036388">
    <property type="entry name" value="WH-like_DNA-bd_sf"/>
</dbReference>
<dbReference type="Proteomes" id="UP000305546">
    <property type="component" value="Unassembled WGS sequence"/>
</dbReference>
<keyword evidence="7" id="KW-1185">Reference proteome</keyword>
<dbReference type="PROSITE" id="PS50043">
    <property type="entry name" value="HTH_LUXR_2"/>
    <property type="match status" value="1"/>
</dbReference>
<protein>
    <submittedName>
        <fullName evidence="6">LuxR family transcriptional regulator</fullName>
    </submittedName>
</protein>
<dbReference type="Pfam" id="PF00196">
    <property type="entry name" value="GerE"/>
    <property type="match status" value="1"/>
</dbReference>
<dbReference type="SUPFAM" id="SSF52540">
    <property type="entry name" value="P-loop containing nucleoside triphosphate hydrolases"/>
    <property type="match status" value="1"/>
</dbReference>
<dbReference type="EMBL" id="VDFW01000002">
    <property type="protein sequence ID" value="TNC29140.1"/>
    <property type="molecule type" value="Genomic_DNA"/>
</dbReference>
<accession>A0A5C4MB59</accession>
<feature type="coiled-coil region" evidence="4">
    <location>
        <begin position="544"/>
        <end position="571"/>
    </location>
</feature>
<dbReference type="Pfam" id="PF13191">
    <property type="entry name" value="AAA_16"/>
    <property type="match status" value="1"/>
</dbReference>
<gene>
    <name evidence="6" type="ORF">FG385_03335</name>
</gene>
<dbReference type="AlphaFoldDB" id="A0A5C4MB59"/>
<evidence type="ECO:0000256" key="1">
    <source>
        <dbReference type="ARBA" id="ARBA00023015"/>
    </source>
</evidence>
<dbReference type="Pfam" id="PF25873">
    <property type="entry name" value="WHD_MalT"/>
    <property type="match status" value="1"/>
</dbReference>
<sequence length="927" mass="100019">MPDFTRPSLMRCHEVAVGEAALMRQWTRAGIRSARMHQGIRGEARRRVPRAKVVVPGVPPDYVSRPRLLSALDQAQAATAIVVSAPAGSGKTLLLAEWVRARHPGETAWVSLGPDENDDRRFWSAILKALEECPAVPPGSPLRRLAVPAHPSRDLGFTGALINHLDKLPRPVWLVLDDLHEIAGAPLQGLETLLRQHLRALRLVLSTRYDPPLSLAKLRLADQLTEIRAHDLRFSGPEAHTLLTAAGVELSPDQLAELVRRTEGWAAGLRLATVSLRETEDPGRFLAEFAENDQAVADYLLDEVLSHLSPELLEFLRAICVCDEVSAGLARTLSGRADAGVMLDTLERATSLVMRVGAHGRQYRVHALVRSYLLARLDRHLPGRAAVLHRHAAEWFAEHGRPVPALAQLIQTRDADHVVASLRHLALTLALSGEHDLLARALAVVGEGVITADSQLALVSALLHLEEGDATSAEVALAHAEAAWVLPAPAELEQLRLLVQAGLTELTGDVDDMLRNTDRLEPGGERHTLDAMTMLQRGTALLVAGRATAARHQLEAALDSAREQEQDYLATQCLAILGGVAATTGDYRSMGTLAGDALREAEDRGWQYTVAGATASVLLAYRALLLARPAECLDHTKRAGMLVGDGAPPANRGLSVLLNALAGTAGFELGQWTEGLGRLALARADARDVHLSAEQVVLCAVLEHRAAGRFGWPDAAREALNWASAAAPECGELILMRARTRLALGRPVATGTLIRPLLDGSHTVLLPWTMIDAWLLDAEVAMFAEDETGAHRALRKALSLAEHLDALYPLVFSTPAVTELVVSGLGKLGAAHGVAMKVLEIRRALRIPVISLPLTRRERTVLSLLPTLRSFEEIANDLTISPNTVKTHVRSIYHKLGVRKRRDAVTVAMKRGLLGNAGQGTNGPGPG</sequence>
<evidence type="ECO:0000313" key="7">
    <source>
        <dbReference type="Proteomes" id="UP000305546"/>
    </source>
</evidence>
<dbReference type="GO" id="GO:0003677">
    <property type="term" value="F:DNA binding"/>
    <property type="evidence" value="ECO:0007669"/>
    <property type="project" value="UniProtKB-KW"/>
</dbReference>
<evidence type="ECO:0000256" key="2">
    <source>
        <dbReference type="ARBA" id="ARBA00023125"/>
    </source>
</evidence>
<dbReference type="RefSeq" id="WP_139095084.1">
    <property type="nucleotide sequence ID" value="NZ_VDFW01000002.1"/>
</dbReference>
<dbReference type="PRINTS" id="PR00038">
    <property type="entry name" value="HTHLUXR"/>
</dbReference>
<evidence type="ECO:0000313" key="6">
    <source>
        <dbReference type="EMBL" id="TNC29140.1"/>
    </source>
</evidence>